<sequence>MRALLLLYPLIEIAALALSVHLLGFGWTLLLVVAGTVAGLLLVRNQWRRVIDGLRHAATGDIAPAGPLADGALVAIGGALLVVPGLATTVVGILLVLPPTRAVLRPLVVARAARRVAAATGRTMPSVIDGEVVDSRFEPTGLMIEAPVRHER</sequence>
<dbReference type="EMBL" id="CP079105">
    <property type="protein sequence ID" value="QXQ15497.1"/>
    <property type="molecule type" value="Genomic_DNA"/>
</dbReference>
<keyword evidence="3" id="KW-1185">Reference proteome</keyword>
<evidence type="ECO:0000256" key="1">
    <source>
        <dbReference type="SAM" id="Phobius"/>
    </source>
</evidence>
<evidence type="ECO:0000313" key="2">
    <source>
        <dbReference type="EMBL" id="QXQ15497.1"/>
    </source>
</evidence>
<gene>
    <name evidence="2" type="ORF">KV203_09495</name>
</gene>
<dbReference type="RefSeq" id="WP_066468244.1">
    <property type="nucleotide sequence ID" value="NZ_CBCRUZ010000001.1"/>
</dbReference>
<dbReference type="Pfam" id="PF04186">
    <property type="entry name" value="FxsA"/>
    <property type="match status" value="1"/>
</dbReference>
<keyword evidence="1" id="KW-1133">Transmembrane helix</keyword>
<keyword evidence="1" id="KW-0472">Membrane</keyword>
<dbReference type="InterPro" id="IPR007313">
    <property type="entry name" value="FxsA"/>
</dbReference>
<proteinExistence type="predicted"/>
<dbReference type="PANTHER" id="PTHR35335">
    <property type="entry name" value="UPF0716 PROTEIN FXSA"/>
    <property type="match status" value="1"/>
</dbReference>
<dbReference type="Proteomes" id="UP000887023">
    <property type="component" value="Chromosome"/>
</dbReference>
<evidence type="ECO:0000313" key="3">
    <source>
        <dbReference type="Proteomes" id="UP000887023"/>
    </source>
</evidence>
<keyword evidence="1" id="KW-0812">Transmembrane</keyword>
<protein>
    <submittedName>
        <fullName evidence="2">FxsA family protein</fullName>
    </submittedName>
</protein>
<dbReference type="PANTHER" id="PTHR35335:SF1">
    <property type="entry name" value="UPF0716 PROTEIN FXSA"/>
    <property type="match status" value="1"/>
</dbReference>
<name>A0ABX8SEZ2_9ACTN</name>
<accession>A0ABX8SEZ2</accession>
<feature type="transmembrane region" description="Helical" evidence="1">
    <location>
        <begin position="25"/>
        <end position="43"/>
    </location>
</feature>
<feature type="transmembrane region" description="Helical" evidence="1">
    <location>
        <begin position="72"/>
        <end position="97"/>
    </location>
</feature>
<organism evidence="2 3">
    <name type="scientific">Skermania pinensis</name>
    <dbReference type="NCBI Taxonomy" id="39122"/>
    <lineage>
        <taxon>Bacteria</taxon>
        <taxon>Bacillati</taxon>
        <taxon>Actinomycetota</taxon>
        <taxon>Actinomycetes</taxon>
        <taxon>Mycobacteriales</taxon>
        <taxon>Gordoniaceae</taxon>
        <taxon>Skermania</taxon>
    </lineage>
</organism>
<dbReference type="NCBIfam" id="NF008528">
    <property type="entry name" value="PRK11463.1-2"/>
    <property type="match status" value="1"/>
</dbReference>
<reference evidence="2" key="1">
    <citation type="submission" date="2021-07" db="EMBL/GenBank/DDBJ databases">
        <title>Candidatus Kaistella beijingensis sp. nov. isolated from a municipal wastewater treatment plant is involved in sludge foaming.</title>
        <authorList>
            <person name="Song Y."/>
            <person name="Liu S.-J."/>
        </authorList>
    </citation>
    <scope>NUCLEOTIDE SEQUENCE</scope>
    <source>
        <strain evidence="2">DSM 43998</strain>
    </source>
</reference>